<dbReference type="KEGG" id="ela:UCREL1_6635"/>
<comment type="catalytic activity">
    <reaction evidence="8">
        <text>Couples ATP hydrolysis with the unwinding of duplex DNA by translocating in the 3'-5' direction.</text>
        <dbReference type="EC" id="5.6.2.4"/>
    </reaction>
</comment>
<dbReference type="GO" id="GO:0003676">
    <property type="term" value="F:nucleic acid binding"/>
    <property type="evidence" value="ECO:0007669"/>
    <property type="project" value="InterPro"/>
</dbReference>
<dbReference type="Pfam" id="PF00271">
    <property type="entry name" value="Helicase_C"/>
    <property type="match status" value="1"/>
</dbReference>
<dbReference type="PANTHER" id="PTHR47835:SF3">
    <property type="entry name" value="HELICASE FOR MEIOSIS 1"/>
    <property type="match status" value="1"/>
</dbReference>
<dbReference type="STRING" id="1287681.M7SJ65"/>
<evidence type="ECO:0000256" key="2">
    <source>
        <dbReference type="ARBA" id="ARBA00022741"/>
    </source>
</evidence>
<protein>
    <recommendedName>
        <fullName evidence="9">DNA 3'-5' helicase</fullName>
        <ecNumber evidence="9">5.6.2.4</ecNumber>
    </recommendedName>
</protein>
<evidence type="ECO:0000256" key="6">
    <source>
        <dbReference type="ARBA" id="ARBA00023235"/>
    </source>
</evidence>
<dbReference type="InterPro" id="IPR052247">
    <property type="entry name" value="Meiotic_Crossover_Helicase"/>
</dbReference>
<dbReference type="PROSITE" id="PS51192">
    <property type="entry name" value="HELICASE_ATP_BIND_1"/>
    <property type="match status" value="1"/>
</dbReference>
<dbReference type="OMA" id="CHANINT"/>
<accession>M7SJ65</accession>
<dbReference type="GO" id="GO:0043138">
    <property type="term" value="F:3'-5' DNA helicase activity"/>
    <property type="evidence" value="ECO:0007669"/>
    <property type="project" value="UniProtKB-EC"/>
</dbReference>
<reference evidence="15" key="1">
    <citation type="journal article" date="2013" name="Genome Announc.">
        <title>Draft genome sequence of the grapevine dieback fungus Eutypa lata UCR-EL1.</title>
        <authorList>
            <person name="Blanco-Ulate B."/>
            <person name="Rolshausen P.E."/>
            <person name="Cantu D."/>
        </authorList>
    </citation>
    <scope>NUCLEOTIDE SEQUENCE [LARGE SCALE GENOMIC DNA]</scope>
    <source>
        <strain evidence="15">UCR-EL1</strain>
    </source>
</reference>
<dbReference type="InterPro" id="IPR011545">
    <property type="entry name" value="DEAD/DEAH_box_helicase_dom"/>
</dbReference>
<dbReference type="EC" id="5.6.2.4" evidence="9"/>
<comment type="catalytic activity">
    <reaction evidence="10">
        <text>ATP + H2O = ADP + phosphate + H(+)</text>
        <dbReference type="Rhea" id="RHEA:13065"/>
        <dbReference type="ChEBI" id="CHEBI:15377"/>
        <dbReference type="ChEBI" id="CHEBI:15378"/>
        <dbReference type="ChEBI" id="CHEBI:30616"/>
        <dbReference type="ChEBI" id="CHEBI:43474"/>
        <dbReference type="ChEBI" id="CHEBI:456216"/>
        <dbReference type="EC" id="5.6.2.4"/>
    </reaction>
</comment>
<dbReference type="eggNOG" id="KOG0952">
    <property type="taxonomic scope" value="Eukaryota"/>
</dbReference>
<sequence length="1154" mass="129014">MSGEGSGIGGRNNHFYSSHHRLPRFLTLDDSNGGEGEYFNPMSENHNADDHLDDFDLNLLGHPLINNTRLVDPRQALPDTFRAIFPYKLFNVVQSKCFPLVYGTNDNVVISAPTGSGKTAILELAICKLVGSADPERFKIIYQAPTKSLCSERARDWEKKFSHMNLRCVELTGDTSRAQTRRVGSASIIVTTPEKWDSITRKWSDHQKLLQFVRLVLIDEVHILNDTRGATLEAVVSRMKTISADVRFVALSATVPNLEDIAKWLGRDSKTQHEPARYEMFGEELRPVRLQKYVYGYDGPPNEFIFDKSLDGKLNLLLGKHSQKKPIMVFCFTRKSCESTAKCLAEWWSTSSSEDKAWPAPSKRIPVISKDLQEIVRYRVAFHHGGLGLEDRSAVEHYYLNGDLHVICCTSTLAVGVNLPCHTVVLKGTMGYSDGELQEYSDIDVMQMLGRAGRPQFDKTAVALVMTRRDKVDRYSKMVKGEQTLESTLHRNLAEHLNSEIGLGTIKDIATAKTWIGGTFLSVRMRQAPARYGADGVLNAAGADEMMEEWCERDIKLLQQHNLITLAPFGCTEYGNAMSRYMVQFETMKLLLTIPRGAKLEEMLTTLCKAVEFEEFRFKPTERPLFRKLNQSPFILHPIKETVTQTWHKVFLMVQIHLGGVELPNDKEFGHLKRSIFCEKTAIFDRLNRLIRCVVDCKAFDGDGVSTRVGLELARAIAANSWENKPTQLNQIPGFGPVTNPSPQDNVTVLVKANLGHCNTKRAPNWNGKVPAVTFMAEVSDGNLAYFWRGNIKKLDEARDLELKFPVVLSGPQQIISCHFNCEEIVGTQIIKKLEPQIPASAFDGISTGERRREPPKIDLLDSDLDLEEGDEADMLNVLDASGLDNEYPGPLDAADDDFPFIDDLLSQDKSNLEDDAQKMENGKWMCHHRCRNGGTTKSGSAFDGACSEDRNSIGQSNIANVNDRTPPDADSPTDYEFPDLDEFYGPNAAGNVQDFQDTVENDETLYPGVVNTLKESIDHGQDPNLSFTTVDALQKASQRLDIPSSSNNSHDSSMPLDSPSFQHDFSPELESSPPYPAVDMPEHMSLSADDNLDGLPPVATHDDEPLFFDTDSFQSDVEAEFDADAQAQQNEPLWVAEADPEIIDSFRGHISFV</sequence>
<keyword evidence="6" id="KW-0413">Isomerase</keyword>
<dbReference type="SMART" id="SM00487">
    <property type="entry name" value="DEXDc"/>
    <property type="match status" value="1"/>
</dbReference>
<dbReference type="FunFam" id="1.10.3380.10:FF:000012">
    <property type="entry name" value="DEAD/DEAH box DNA helicase"/>
    <property type="match status" value="1"/>
</dbReference>
<keyword evidence="2" id="KW-0547">Nucleotide-binding</keyword>
<feature type="compositionally biased region" description="Polar residues" evidence="11">
    <location>
        <begin position="953"/>
        <end position="964"/>
    </location>
</feature>
<dbReference type="CDD" id="cd18795">
    <property type="entry name" value="SF2_C_Ski2"/>
    <property type="match status" value="1"/>
</dbReference>
<dbReference type="GO" id="GO:0051321">
    <property type="term" value="P:meiotic cell cycle"/>
    <property type="evidence" value="ECO:0007669"/>
    <property type="project" value="UniProtKB-KW"/>
</dbReference>
<dbReference type="PANTHER" id="PTHR47835">
    <property type="entry name" value="HFM1, ATP DEPENDENT DNA HELICASE HOMOLOG"/>
    <property type="match status" value="1"/>
</dbReference>
<dbReference type="InterPro" id="IPR001650">
    <property type="entry name" value="Helicase_C-like"/>
</dbReference>
<evidence type="ECO:0000256" key="9">
    <source>
        <dbReference type="ARBA" id="ARBA00034808"/>
    </source>
</evidence>
<dbReference type="Proteomes" id="UP000012174">
    <property type="component" value="Unassembled WGS sequence"/>
</dbReference>
<dbReference type="EMBL" id="KB706658">
    <property type="protein sequence ID" value="EMR66384.1"/>
    <property type="molecule type" value="Genomic_DNA"/>
</dbReference>
<dbReference type="InterPro" id="IPR014001">
    <property type="entry name" value="Helicase_ATP-bd"/>
</dbReference>
<dbReference type="Pfam" id="PF00270">
    <property type="entry name" value="DEAD"/>
    <property type="match status" value="1"/>
</dbReference>
<dbReference type="InterPro" id="IPR004179">
    <property type="entry name" value="Sec63-dom"/>
</dbReference>
<evidence type="ECO:0000256" key="8">
    <source>
        <dbReference type="ARBA" id="ARBA00034617"/>
    </source>
</evidence>
<dbReference type="InterPro" id="IPR057842">
    <property type="entry name" value="WH_MER3"/>
</dbReference>
<dbReference type="Gene3D" id="1.10.10.10">
    <property type="entry name" value="Winged helix-like DNA-binding domain superfamily/Winged helix DNA-binding domain"/>
    <property type="match status" value="1"/>
</dbReference>
<keyword evidence="15" id="KW-1185">Reference proteome</keyword>
<evidence type="ECO:0000313" key="15">
    <source>
        <dbReference type="Proteomes" id="UP000012174"/>
    </source>
</evidence>
<evidence type="ECO:0000256" key="1">
    <source>
        <dbReference type="ARBA" id="ARBA00010140"/>
    </source>
</evidence>
<dbReference type="SMART" id="SM00490">
    <property type="entry name" value="HELICc"/>
    <property type="match status" value="1"/>
</dbReference>
<dbReference type="Pfam" id="PF02889">
    <property type="entry name" value="Sec63"/>
    <property type="match status" value="1"/>
</dbReference>
<dbReference type="GO" id="GO:0005524">
    <property type="term" value="F:ATP binding"/>
    <property type="evidence" value="ECO:0007669"/>
    <property type="project" value="UniProtKB-KW"/>
</dbReference>
<dbReference type="SMART" id="SM00973">
    <property type="entry name" value="Sec63"/>
    <property type="match status" value="1"/>
</dbReference>
<dbReference type="PROSITE" id="PS51194">
    <property type="entry name" value="HELICASE_CTER"/>
    <property type="match status" value="1"/>
</dbReference>
<evidence type="ECO:0000313" key="14">
    <source>
        <dbReference type="EMBL" id="EMR66384.1"/>
    </source>
</evidence>
<dbReference type="SUPFAM" id="SSF158702">
    <property type="entry name" value="Sec63 N-terminal domain-like"/>
    <property type="match status" value="1"/>
</dbReference>
<feature type="domain" description="Helicase C-terminal" evidence="13">
    <location>
        <begin position="313"/>
        <end position="501"/>
    </location>
</feature>
<evidence type="ECO:0000256" key="4">
    <source>
        <dbReference type="ARBA" id="ARBA00022806"/>
    </source>
</evidence>
<dbReference type="Gene3D" id="1.10.3380.10">
    <property type="entry name" value="Sec63 N-terminal domain-like domain"/>
    <property type="match status" value="1"/>
</dbReference>
<evidence type="ECO:0000256" key="7">
    <source>
        <dbReference type="ARBA" id="ARBA00023254"/>
    </source>
</evidence>
<organism evidence="14 15">
    <name type="scientific">Eutypa lata (strain UCR-EL1)</name>
    <name type="common">Grapevine dieback disease fungus</name>
    <name type="synonym">Eutypa armeniacae</name>
    <dbReference type="NCBI Taxonomy" id="1287681"/>
    <lineage>
        <taxon>Eukaryota</taxon>
        <taxon>Fungi</taxon>
        <taxon>Dikarya</taxon>
        <taxon>Ascomycota</taxon>
        <taxon>Pezizomycotina</taxon>
        <taxon>Sordariomycetes</taxon>
        <taxon>Xylariomycetidae</taxon>
        <taxon>Xylariales</taxon>
        <taxon>Diatrypaceae</taxon>
        <taxon>Eutypa</taxon>
    </lineage>
</organism>
<name>M7SJ65_EUTLA</name>
<evidence type="ECO:0000256" key="5">
    <source>
        <dbReference type="ARBA" id="ARBA00022840"/>
    </source>
</evidence>
<dbReference type="Pfam" id="PF23445">
    <property type="entry name" value="WHD_SNRNP200"/>
    <property type="match status" value="1"/>
</dbReference>
<proteinExistence type="inferred from homology"/>
<dbReference type="GO" id="GO:0016787">
    <property type="term" value="F:hydrolase activity"/>
    <property type="evidence" value="ECO:0007669"/>
    <property type="project" value="UniProtKB-KW"/>
</dbReference>
<dbReference type="InterPro" id="IPR027417">
    <property type="entry name" value="P-loop_NTPase"/>
</dbReference>
<evidence type="ECO:0000259" key="13">
    <source>
        <dbReference type="PROSITE" id="PS51194"/>
    </source>
</evidence>
<dbReference type="SUPFAM" id="SSF52540">
    <property type="entry name" value="P-loop containing nucleoside triphosphate hydrolases"/>
    <property type="match status" value="1"/>
</dbReference>
<keyword evidence="4 14" id="KW-0347">Helicase</keyword>
<gene>
    <name evidence="14" type="ORF">UCREL1_6635</name>
</gene>
<dbReference type="InterPro" id="IPR036388">
    <property type="entry name" value="WH-like_DNA-bd_sf"/>
</dbReference>
<feature type="region of interest" description="Disordered" evidence="11">
    <location>
        <begin position="953"/>
        <end position="973"/>
    </location>
</feature>
<keyword evidence="7" id="KW-0469">Meiosis</keyword>
<feature type="domain" description="Helicase ATP-binding" evidence="12">
    <location>
        <begin position="99"/>
        <end position="273"/>
    </location>
</feature>
<keyword evidence="5" id="KW-0067">ATP-binding</keyword>
<dbReference type="OrthoDB" id="5575at2759"/>
<dbReference type="HOGENOM" id="CLU_276081_0_0_1"/>
<keyword evidence="3" id="KW-0378">Hydrolase</keyword>
<dbReference type="Gene3D" id="3.40.50.300">
    <property type="entry name" value="P-loop containing nucleotide triphosphate hydrolases"/>
    <property type="match status" value="2"/>
</dbReference>
<comment type="similarity">
    <text evidence="1">Belongs to the helicase family. SKI2 subfamily.</text>
</comment>
<feature type="compositionally biased region" description="Low complexity" evidence="11">
    <location>
        <begin position="1045"/>
        <end position="1054"/>
    </location>
</feature>
<dbReference type="AlphaFoldDB" id="M7SJ65"/>
<evidence type="ECO:0000259" key="12">
    <source>
        <dbReference type="PROSITE" id="PS51192"/>
    </source>
</evidence>
<evidence type="ECO:0000256" key="3">
    <source>
        <dbReference type="ARBA" id="ARBA00022801"/>
    </source>
</evidence>
<evidence type="ECO:0000256" key="10">
    <source>
        <dbReference type="ARBA" id="ARBA00048988"/>
    </source>
</evidence>
<feature type="region of interest" description="Disordered" evidence="11">
    <location>
        <begin position="1039"/>
        <end position="1084"/>
    </location>
</feature>
<evidence type="ECO:0000256" key="11">
    <source>
        <dbReference type="SAM" id="MobiDB-lite"/>
    </source>
</evidence>
<dbReference type="FunFam" id="1.10.10.10:FF:000012">
    <property type="entry name" value="U5 small nuclear ribonucleoprotein helicase"/>
    <property type="match status" value="1"/>
</dbReference>